<name>A0ABY4SHD3_AQUTE</name>
<dbReference type="InterPro" id="IPR045851">
    <property type="entry name" value="AMP-bd_C_sf"/>
</dbReference>
<dbReference type="PANTHER" id="PTHR43845">
    <property type="entry name" value="BLR5969 PROTEIN"/>
    <property type="match status" value="1"/>
</dbReference>
<dbReference type="EMBL" id="CP097636">
    <property type="protein sequence ID" value="URI10604.1"/>
    <property type="molecule type" value="Genomic_DNA"/>
</dbReference>
<reference evidence="3" key="1">
    <citation type="submission" date="2022-05" db="EMBL/GenBank/DDBJ databases">
        <title>An RpoN-dependent PEP-CTERM gene is involved in floc formation of an Aquincola tertiaricarbonis strain.</title>
        <authorList>
            <person name="Qiu D."/>
            <person name="Xia M."/>
        </authorList>
    </citation>
    <scope>NUCLEOTIDE SEQUENCE</scope>
    <source>
        <strain evidence="3">RN12</strain>
    </source>
</reference>
<dbReference type="Proteomes" id="UP001056201">
    <property type="component" value="Chromosome 2"/>
</dbReference>
<keyword evidence="4" id="KW-1185">Reference proteome</keyword>
<protein>
    <submittedName>
        <fullName evidence="3">AMP-binding protein</fullName>
    </submittedName>
</protein>
<dbReference type="InterPro" id="IPR042099">
    <property type="entry name" value="ANL_N_sf"/>
</dbReference>
<feature type="domain" description="AMP-dependent ligase C-terminal" evidence="2">
    <location>
        <begin position="338"/>
        <end position="423"/>
    </location>
</feature>
<evidence type="ECO:0000313" key="4">
    <source>
        <dbReference type="Proteomes" id="UP001056201"/>
    </source>
</evidence>
<dbReference type="Gene3D" id="3.40.50.12780">
    <property type="entry name" value="N-terminal domain of ligase-like"/>
    <property type="match status" value="1"/>
</dbReference>
<dbReference type="Gene3D" id="3.30.300.30">
    <property type="match status" value="1"/>
</dbReference>
<dbReference type="Pfam" id="PF14535">
    <property type="entry name" value="AMP-binding_C_2"/>
    <property type="match status" value="1"/>
</dbReference>
<evidence type="ECO:0000313" key="3">
    <source>
        <dbReference type="EMBL" id="URI10604.1"/>
    </source>
</evidence>
<dbReference type="SUPFAM" id="SSF56801">
    <property type="entry name" value="Acetyl-CoA synthetase-like"/>
    <property type="match status" value="1"/>
</dbReference>
<evidence type="ECO:0000259" key="1">
    <source>
        <dbReference type="Pfam" id="PF00501"/>
    </source>
</evidence>
<dbReference type="Pfam" id="PF00501">
    <property type="entry name" value="AMP-binding"/>
    <property type="match status" value="1"/>
</dbReference>
<dbReference type="RefSeq" id="WP_250198810.1">
    <property type="nucleotide sequence ID" value="NZ_CP097636.1"/>
</dbReference>
<sequence>MKAEYFDALETRDPAEREAALLAALPGQLAHAQAHSPAQARRLAGIDPQAITSRAALATLPVLRKHELLALQQAQRAEQPDGDPFAGFAAAGWNGLRLPRPAKRVFQSPGPIYEPQGQGSDSWRLARALHAAGFRAGDLVHNSFSYHLTPAGAMMEEGALALGCAVFPGGVGNTDLQLQAMVELRPHGYCGTPSFLKIALEKAAEQRLLLASLRKGLVSGEAFPPSLRDWLRERGMEAYQCYATADLGLIAYETEAREGLVLDEQVIVEIVRPGTGDPVADGEVGEVVVTTFDPDYPLVRFGTGDLSAVMPGHCPTGRTQTRIRGWMGRADQTTKVRGMFVHPSQVAEVLKRHPDVQRARLVVEGEMANDRMTLHAELSAGHAASAIGVVDQPLLGDQLAASVRHITKLRAEVRLVAAGSLPNDGVVIEDKRSYR</sequence>
<gene>
    <name evidence="3" type="ORF">MW290_16560</name>
</gene>
<dbReference type="PANTHER" id="PTHR43845:SF1">
    <property type="entry name" value="BLR5969 PROTEIN"/>
    <property type="match status" value="1"/>
</dbReference>
<accession>A0ABY4SHD3</accession>
<organism evidence="3 4">
    <name type="scientific">Aquincola tertiaricarbonis</name>
    <dbReference type="NCBI Taxonomy" id="391953"/>
    <lineage>
        <taxon>Bacteria</taxon>
        <taxon>Pseudomonadati</taxon>
        <taxon>Pseudomonadota</taxon>
        <taxon>Betaproteobacteria</taxon>
        <taxon>Burkholderiales</taxon>
        <taxon>Sphaerotilaceae</taxon>
        <taxon>Aquincola</taxon>
    </lineage>
</organism>
<dbReference type="InterPro" id="IPR000873">
    <property type="entry name" value="AMP-dep_synth/lig_dom"/>
</dbReference>
<dbReference type="InterPro" id="IPR028154">
    <property type="entry name" value="AMP-dep_Lig_C"/>
</dbReference>
<evidence type="ECO:0000259" key="2">
    <source>
        <dbReference type="Pfam" id="PF14535"/>
    </source>
</evidence>
<proteinExistence type="predicted"/>
<feature type="domain" description="AMP-dependent synthetase/ligase" evidence="1">
    <location>
        <begin position="154"/>
        <end position="289"/>
    </location>
</feature>